<dbReference type="SMART" id="SM00398">
    <property type="entry name" value="HMG"/>
    <property type="match status" value="1"/>
</dbReference>
<organism evidence="4 5">
    <name type="scientific">Pseudo-nitzschia multistriata</name>
    <dbReference type="NCBI Taxonomy" id="183589"/>
    <lineage>
        <taxon>Eukaryota</taxon>
        <taxon>Sar</taxon>
        <taxon>Stramenopiles</taxon>
        <taxon>Ochrophyta</taxon>
        <taxon>Bacillariophyta</taxon>
        <taxon>Bacillariophyceae</taxon>
        <taxon>Bacillariophycidae</taxon>
        <taxon>Bacillariales</taxon>
        <taxon>Bacillariaceae</taxon>
        <taxon>Pseudo-nitzschia</taxon>
    </lineage>
</organism>
<dbReference type="Pfam" id="PF00505">
    <property type="entry name" value="HMG_box"/>
    <property type="match status" value="1"/>
</dbReference>
<dbReference type="InterPro" id="IPR036910">
    <property type="entry name" value="HMG_box_dom_sf"/>
</dbReference>
<dbReference type="PANTHER" id="PTHR48112:SF22">
    <property type="entry name" value="MITOCHONDRIAL TRANSCRIPTION FACTOR A, ISOFORM B"/>
    <property type="match status" value="1"/>
</dbReference>
<evidence type="ECO:0000256" key="2">
    <source>
        <dbReference type="PROSITE-ProRule" id="PRU00267"/>
    </source>
</evidence>
<accession>A0A448ZDQ8</accession>
<dbReference type="EMBL" id="CAACVS010000259">
    <property type="protein sequence ID" value="VEU40144.1"/>
    <property type="molecule type" value="Genomic_DNA"/>
</dbReference>
<keyword evidence="5" id="KW-1185">Reference proteome</keyword>
<feature type="domain" description="HMG box" evidence="3">
    <location>
        <begin position="12"/>
        <end position="80"/>
    </location>
</feature>
<evidence type="ECO:0000313" key="5">
    <source>
        <dbReference type="Proteomes" id="UP000291116"/>
    </source>
</evidence>
<name>A0A448ZDQ8_9STRA</name>
<dbReference type="InterPro" id="IPR009071">
    <property type="entry name" value="HMG_box_dom"/>
</dbReference>
<gene>
    <name evidence="4" type="ORF">PSNMU_V1.4_AUG-EV-PASAV3_0069530</name>
</gene>
<dbReference type="InterPro" id="IPR050342">
    <property type="entry name" value="HMGB"/>
</dbReference>
<reference evidence="4 5" key="1">
    <citation type="submission" date="2019-01" db="EMBL/GenBank/DDBJ databases">
        <authorList>
            <person name="Ferrante I. M."/>
        </authorList>
    </citation>
    <scope>NUCLEOTIDE SEQUENCE [LARGE SCALE GENOMIC DNA]</scope>
    <source>
        <strain evidence="4 5">B856</strain>
    </source>
</reference>
<proteinExistence type="predicted"/>
<evidence type="ECO:0000259" key="3">
    <source>
        <dbReference type="PROSITE" id="PS50118"/>
    </source>
</evidence>
<dbReference type="Proteomes" id="UP000291116">
    <property type="component" value="Unassembled WGS sequence"/>
</dbReference>
<dbReference type="Gene3D" id="1.10.30.10">
    <property type="entry name" value="High mobility group box domain"/>
    <property type="match status" value="1"/>
</dbReference>
<dbReference type="GO" id="GO:0005634">
    <property type="term" value="C:nucleus"/>
    <property type="evidence" value="ECO:0007669"/>
    <property type="project" value="UniProtKB-UniRule"/>
</dbReference>
<dbReference type="AlphaFoldDB" id="A0A448ZDQ8"/>
<dbReference type="SUPFAM" id="SSF47095">
    <property type="entry name" value="HMG-box"/>
    <property type="match status" value="1"/>
</dbReference>
<dbReference type="OrthoDB" id="1919336at2759"/>
<evidence type="ECO:0000313" key="4">
    <source>
        <dbReference type="EMBL" id="VEU40144.1"/>
    </source>
</evidence>
<feature type="DNA-binding region" description="HMG box" evidence="2">
    <location>
        <begin position="12"/>
        <end position="80"/>
    </location>
</feature>
<keyword evidence="2" id="KW-0539">Nucleus</keyword>
<sequence length="113" mass="12642">MGKKAGRDPGAPKRNMSAYLLYQNAMREDFKSINPGMTFGQLAKYTSAMYSELPPAEKETWVQRAEADKARYLHELANYVAPPGYDPKGDAIVSTLQKTGRKGKRKFLLKLGN</sequence>
<dbReference type="GO" id="GO:0003677">
    <property type="term" value="F:DNA binding"/>
    <property type="evidence" value="ECO:0007669"/>
    <property type="project" value="UniProtKB-UniRule"/>
</dbReference>
<protein>
    <recommendedName>
        <fullName evidence="3">HMG box domain-containing protein</fullName>
    </recommendedName>
</protein>
<dbReference type="PROSITE" id="PS50118">
    <property type="entry name" value="HMG_BOX_2"/>
    <property type="match status" value="1"/>
</dbReference>
<evidence type="ECO:0000256" key="1">
    <source>
        <dbReference type="ARBA" id="ARBA00023125"/>
    </source>
</evidence>
<keyword evidence="1 2" id="KW-0238">DNA-binding</keyword>
<dbReference type="PANTHER" id="PTHR48112">
    <property type="entry name" value="HIGH MOBILITY GROUP PROTEIN DSP1"/>
    <property type="match status" value="1"/>
</dbReference>